<organism evidence="2 3">
    <name type="scientific">Pleurodeles waltl</name>
    <name type="common">Iberian ribbed newt</name>
    <dbReference type="NCBI Taxonomy" id="8319"/>
    <lineage>
        <taxon>Eukaryota</taxon>
        <taxon>Metazoa</taxon>
        <taxon>Chordata</taxon>
        <taxon>Craniata</taxon>
        <taxon>Vertebrata</taxon>
        <taxon>Euteleostomi</taxon>
        <taxon>Amphibia</taxon>
        <taxon>Batrachia</taxon>
        <taxon>Caudata</taxon>
        <taxon>Salamandroidea</taxon>
        <taxon>Salamandridae</taxon>
        <taxon>Pleurodelinae</taxon>
        <taxon>Pleurodeles</taxon>
    </lineage>
</organism>
<accession>A0AAV7LU36</accession>
<feature type="region of interest" description="Disordered" evidence="1">
    <location>
        <begin position="1"/>
        <end position="38"/>
    </location>
</feature>
<evidence type="ECO:0000256" key="1">
    <source>
        <dbReference type="SAM" id="MobiDB-lite"/>
    </source>
</evidence>
<evidence type="ECO:0000313" key="2">
    <source>
        <dbReference type="EMBL" id="KAJ1094105.1"/>
    </source>
</evidence>
<dbReference type="Proteomes" id="UP001066276">
    <property type="component" value="Chromosome 11"/>
</dbReference>
<protein>
    <submittedName>
        <fullName evidence="2">Uncharacterized protein</fullName>
    </submittedName>
</protein>
<reference evidence="2" key="1">
    <citation type="journal article" date="2022" name="bioRxiv">
        <title>Sequencing and chromosome-scale assembly of the giantPleurodeles waltlgenome.</title>
        <authorList>
            <person name="Brown T."/>
            <person name="Elewa A."/>
            <person name="Iarovenko S."/>
            <person name="Subramanian E."/>
            <person name="Araus A.J."/>
            <person name="Petzold A."/>
            <person name="Susuki M."/>
            <person name="Suzuki K.-i.T."/>
            <person name="Hayashi T."/>
            <person name="Toyoda A."/>
            <person name="Oliveira C."/>
            <person name="Osipova E."/>
            <person name="Leigh N.D."/>
            <person name="Simon A."/>
            <person name="Yun M.H."/>
        </authorList>
    </citation>
    <scope>NUCLEOTIDE SEQUENCE</scope>
    <source>
        <strain evidence="2">20211129_DDA</strain>
        <tissue evidence="2">Liver</tissue>
    </source>
</reference>
<name>A0AAV7LU36_PLEWA</name>
<sequence>MPAGAGQRASRDQVSAHLHGAKRGSTEDLDNTMPAAVIPSGGVDAVYPQVCCRGRTLYKESSLRPADRSATRQLFGWSVPSTIALQGGVTLDRAGAVSGESRGATVP</sequence>
<gene>
    <name evidence="2" type="ORF">NDU88_007189</name>
</gene>
<keyword evidence="3" id="KW-1185">Reference proteome</keyword>
<comment type="caution">
    <text evidence="2">The sequence shown here is derived from an EMBL/GenBank/DDBJ whole genome shotgun (WGS) entry which is preliminary data.</text>
</comment>
<dbReference type="AlphaFoldDB" id="A0AAV7LU36"/>
<evidence type="ECO:0000313" key="3">
    <source>
        <dbReference type="Proteomes" id="UP001066276"/>
    </source>
</evidence>
<proteinExistence type="predicted"/>
<dbReference type="EMBL" id="JANPWB010000015">
    <property type="protein sequence ID" value="KAJ1094105.1"/>
    <property type="molecule type" value="Genomic_DNA"/>
</dbReference>